<dbReference type="KEGG" id="fak:FUA48_10850"/>
<gene>
    <name evidence="1" type="ORF">FUA48_10850</name>
</gene>
<name>A0A5B9FWB6_9FLAO</name>
<dbReference type="RefSeq" id="WP_147583547.1">
    <property type="nucleotide sequence ID" value="NZ_CP042831.1"/>
</dbReference>
<dbReference type="OrthoDB" id="790721at2"/>
<protein>
    <submittedName>
        <fullName evidence="1">Uncharacterized protein</fullName>
    </submittedName>
</protein>
<dbReference type="Proteomes" id="UP000321222">
    <property type="component" value="Chromosome"/>
</dbReference>
<accession>A0A5B9FWB6</accession>
<keyword evidence="2" id="KW-1185">Reference proteome</keyword>
<organism evidence="1 2">
    <name type="scientific">Flavobacterium alkalisoli</name>
    <dbReference type="NCBI Taxonomy" id="2602769"/>
    <lineage>
        <taxon>Bacteria</taxon>
        <taxon>Pseudomonadati</taxon>
        <taxon>Bacteroidota</taxon>
        <taxon>Flavobacteriia</taxon>
        <taxon>Flavobacteriales</taxon>
        <taxon>Flavobacteriaceae</taxon>
        <taxon>Flavobacterium</taxon>
    </lineage>
</organism>
<sequence length="149" mass="17122">MNELLIQNNQQNTTAPLTYVERHLVKKNLRERFFPTTIDKWLKVNANLQNSIYKEVYNYISKLSLKTPIRSFDSIDSKFLSLFTTLSHTNNITVDLAGIPPVVVEDVFSLLKKTAANGGAVIVYDRYDEFKDDCTLYLEAKYLKSSFAD</sequence>
<dbReference type="EMBL" id="CP042831">
    <property type="protein sequence ID" value="QEE50058.1"/>
    <property type="molecule type" value="Genomic_DNA"/>
</dbReference>
<evidence type="ECO:0000313" key="2">
    <source>
        <dbReference type="Proteomes" id="UP000321222"/>
    </source>
</evidence>
<evidence type="ECO:0000313" key="1">
    <source>
        <dbReference type="EMBL" id="QEE50058.1"/>
    </source>
</evidence>
<proteinExistence type="predicted"/>
<reference evidence="1 2" key="1">
    <citation type="submission" date="2019-08" db="EMBL/GenBank/DDBJ databases">
        <title>Flavobacterium alkalisoli sp. nov., isolated from rhizosphere soil of Suaeda salsa.</title>
        <authorList>
            <person name="Sun J.-Q."/>
            <person name="Xu L."/>
        </authorList>
    </citation>
    <scope>NUCLEOTIDE SEQUENCE [LARGE SCALE GENOMIC DNA]</scope>
    <source>
        <strain evidence="1 2">XS-5</strain>
    </source>
</reference>
<dbReference type="AlphaFoldDB" id="A0A5B9FWB6"/>